<dbReference type="InterPro" id="IPR000182">
    <property type="entry name" value="GNAT_dom"/>
</dbReference>
<dbReference type="EMBL" id="CAEZUQ010000041">
    <property type="protein sequence ID" value="CAB4605525.1"/>
    <property type="molecule type" value="Genomic_DNA"/>
</dbReference>
<sequence length="161" mass="17950">MQAYKIREINGADASWIYEACQDEQIQFWTTVPRPYLIEHAHSFVRGEFPEYKIWAIEDEKRKPVGIISIHEIDESGTASLGYFVAKWGRGRGAGKSAIELVEQYAKTDSKIKSLAACISDLNAHSQRIAEAAGLIRSEIASRTCPAGETQTTASIYRKAL</sequence>
<feature type="domain" description="N-acetyltransferase" evidence="1">
    <location>
        <begin position="4"/>
        <end position="161"/>
    </location>
</feature>
<protein>
    <submittedName>
        <fullName evidence="2">Unannotated protein</fullName>
    </submittedName>
</protein>
<proteinExistence type="predicted"/>
<dbReference type="PROSITE" id="PS51186">
    <property type="entry name" value="GNAT"/>
    <property type="match status" value="1"/>
</dbReference>
<reference evidence="2" key="1">
    <citation type="submission" date="2020-05" db="EMBL/GenBank/DDBJ databases">
        <authorList>
            <person name="Chiriac C."/>
            <person name="Salcher M."/>
            <person name="Ghai R."/>
            <person name="Kavagutti S V."/>
        </authorList>
    </citation>
    <scope>NUCLEOTIDE SEQUENCE</scope>
</reference>
<dbReference type="CDD" id="cd04301">
    <property type="entry name" value="NAT_SF"/>
    <property type="match status" value="1"/>
</dbReference>
<dbReference type="PANTHER" id="PTHR43792">
    <property type="entry name" value="GNAT FAMILY, PUTATIVE (AFU_ORTHOLOGUE AFUA_3G00765)-RELATED-RELATED"/>
    <property type="match status" value="1"/>
</dbReference>
<dbReference type="InterPro" id="IPR051531">
    <property type="entry name" value="N-acetyltransferase"/>
</dbReference>
<name>A0A6J6H2S1_9ZZZZ</name>
<dbReference type="AlphaFoldDB" id="A0A6J6H2S1"/>
<evidence type="ECO:0000259" key="1">
    <source>
        <dbReference type="PROSITE" id="PS51186"/>
    </source>
</evidence>
<dbReference type="InterPro" id="IPR016181">
    <property type="entry name" value="Acyl_CoA_acyltransferase"/>
</dbReference>
<dbReference type="GO" id="GO:0016747">
    <property type="term" value="F:acyltransferase activity, transferring groups other than amino-acyl groups"/>
    <property type="evidence" value="ECO:0007669"/>
    <property type="project" value="InterPro"/>
</dbReference>
<evidence type="ECO:0000313" key="2">
    <source>
        <dbReference type="EMBL" id="CAB4605525.1"/>
    </source>
</evidence>
<gene>
    <name evidence="2" type="ORF">UFOPK1842_00469</name>
</gene>
<accession>A0A6J6H2S1</accession>
<dbReference type="SUPFAM" id="SSF55729">
    <property type="entry name" value="Acyl-CoA N-acyltransferases (Nat)"/>
    <property type="match status" value="1"/>
</dbReference>
<dbReference type="Gene3D" id="3.40.630.30">
    <property type="match status" value="1"/>
</dbReference>
<dbReference type="Pfam" id="PF13302">
    <property type="entry name" value="Acetyltransf_3"/>
    <property type="match status" value="1"/>
</dbReference>
<organism evidence="2">
    <name type="scientific">freshwater metagenome</name>
    <dbReference type="NCBI Taxonomy" id="449393"/>
    <lineage>
        <taxon>unclassified sequences</taxon>
        <taxon>metagenomes</taxon>
        <taxon>ecological metagenomes</taxon>
    </lineage>
</organism>